<evidence type="ECO:0000313" key="3">
    <source>
        <dbReference type="EMBL" id="TDQ04257.1"/>
    </source>
</evidence>
<dbReference type="Proteomes" id="UP000295444">
    <property type="component" value="Unassembled WGS sequence"/>
</dbReference>
<gene>
    <name evidence="3" type="ORF">EV186_101200</name>
</gene>
<dbReference type="EMBL" id="SNXZ01000001">
    <property type="protein sequence ID" value="TDQ04257.1"/>
    <property type="molecule type" value="Genomic_DNA"/>
</dbReference>
<dbReference type="AlphaFoldDB" id="A0A4R6SK24"/>
<dbReference type="InterPro" id="IPR007060">
    <property type="entry name" value="FtsL/DivIC"/>
</dbReference>
<evidence type="ECO:0000256" key="2">
    <source>
        <dbReference type="SAM" id="Phobius"/>
    </source>
</evidence>
<keyword evidence="3" id="KW-0132">Cell division</keyword>
<feature type="compositionally biased region" description="Basic and acidic residues" evidence="1">
    <location>
        <begin position="22"/>
        <end position="36"/>
    </location>
</feature>
<keyword evidence="2" id="KW-0812">Transmembrane</keyword>
<evidence type="ECO:0000256" key="1">
    <source>
        <dbReference type="SAM" id="MobiDB-lite"/>
    </source>
</evidence>
<feature type="transmembrane region" description="Helical" evidence="2">
    <location>
        <begin position="68"/>
        <end position="90"/>
    </location>
</feature>
<organism evidence="3 4">
    <name type="scientific">Labedaea rhizosphaerae</name>
    <dbReference type="NCBI Taxonomy" id="598644"/>
    <lineage>
        <taxon>Bacteria</taxon>
        <taxon>Bacillati</taxon>
        <taxon>Actinomycetota</taxon>
        <taxon>Actinomycetes</taxon>
        <taxon>Pseudonocardiales</taxon>
        <taxon>Pseudonocardiaceae</taxon>
        <taxon>Labedaea</taxon>
    </lineage>
</organism>
<reference evidence="3 4" key="1">
    <citation type="submission" date="2019-03" db="EMBL/GenBank/DDBJ databases">
        <title>Genomic Encyclopedia of Type Strains, Phase IV (KMG-IV): sequencing the most valuable type-strain genomes for metagenomic binning, comparative biology and taxonomic classification.</title>
        <authorList>
            <person name="Goeker M."/>
        </authorList>
    </citation>
    <scope>NUCLEOTIDE SEQUENCE [LARGE SCALE GENOMIC DNA]</scope>
    <source>
        <strain evidence="3 4">DSM 45361</strain>
    </source>
</reference>
<proteinExistence type="predicted"/>
<dbReference type="GO" id="GO:0051301">
    <property type="term" value="P:cell division"/>
    <property type="evidence" value="ECO:0007669"/>
    <property type="project" value="UniProtKB-KW"/>
</dbReference>
<keyword evidence="4" id="KW-1185">Reference proteome</keyword>
<sequence>MTTRGSGGPAQGRGRRRPAVSEGRRPEQTRKPRKENQDEELEEAPPRRRPRRRRRGPGLFGFAPTRRAAVLAVVVCALVLSISVPLRTYLSQREDLQVQQQHQEQLRTQVQELQERKAQLSDPAQVEAEARRRLRYVKPGETPYVVQLPGDTAPQQGGDHLKAAAPQGSWYENLWGSVDGG</sequence>
<accession>A0A4R6SK24</accession>
<keyword evidence="2" id="KW-0472">Membrane</keyword>
<name>A0A4R6SK24_LABRH</name>
<feature type="compositionally biased region" description="Gly residues" evidence="1">
    <location>
        <begin position="1"/>
        <end position="11"/>
    </location>
</feature>
<comment type="caution">
    <text evidence="3">The sequence shown here is derived from an EMBL/GenBank/DDBJ whole genome shotgun (WGS) entry which is preliminary data.</text>
</comment>
<protein>
    <submittedName>
        <fullName evidence="3">Cell division protein FtsB</fullName>
    </submittedName>
</protein>
<keyword evidence="3" id="KW-0131">Cell cycle</keyword>
<feature type="region of interest" description="Disordered" evidence="1">
    <location>
        <begin position="1"/>
        <end position="61"/>
    </location>
</feature>
<evidence type="ECO:0000313" key="4">
    <source>
        <dbReference type="Proteomes" id="UP000295444"/>
    </source>
</evidence>
<feature type="compositionally biased region" description="Basic residues" evidence="1">
    <location>
        <begin position="47"/>
        <end position="56"/>
    </location>
</feature>
<keyword evidence="2" id="KW-1133">Transmembrane helix</keyword>
<dbReference type="RefSeq" id="WP_166658977.1">
    <property type="nucleotide sequence ID" value="NZ_SNXZ01000001.1"/>
</dbReference>
<dbReference type="Pfam" id="PF04977">
    <property type="entry name" value="DivIC"/>
    <property type="match status" value="1"/>
</dbReference>